<protein>
    <submittedName>
        <fullName evidence="2">Glycosyltransferase involved in cell wall bisynthesis</fullName>
    </submittedName>
</protein>
<sequence>MRSFEEGRVSVLTPCYNGEAYLDRYFTSLSRQTYDDLEIIVVNDGSTDDTEAVCLSWKDELEARGYAFRYIPLAANRGAAGAINAGLPYVTGEYLIWPDCDDALMPTSVAKRVEFLESHPDYAMVRSDYAAVREENPGVVVRYGSEGAVVHNEDIFEDLLFERTYCTSGCYMVRSAVLFERIPACGIYWQNRAGQNWQLLIPCAYRNKTGYIDEPLYIYYIRPESHSHRIEGEEYSGLRERTFLHQELQREVISAFYLLAEDEKAWYLARIDRRYSMKRLKFALRYNRFEDATAELRALRRLGADPGAVWRVLYRLCRFGASGAVLRGHSLLYSLADRLRQRSRGGILCPDDR</sequence>
<keyword evidence="3" id="KW-1185">Reference proteome</keyword>
<dbReference type="AlphaFoldDB" id="A0A1G9BYF2"/>
<keyword evidence="2" id="KW-0808">Transferase</keyword>
<dbReference type="SUPFAM" id="SSF53448">
    <property type="entry name" value="Nucleotide-diphospho-sugar transferases"/>
    <property type="match status" value="1"/>
</dbReference>
<organism evidence="2 3">
    <name type="scientific">Methanoculleus thermophilus</name>
    <dbReference type="NCBI Taxonomy" id="2200"/>
    <lineage>
        <taxon>Archaea</taxon>
        <taxon>Methanobacteriati</taxon>
        <taxon>Methanobacteriota</taxon>
        <taxon>Stenosarchaea group</taxon>
        <taxon>Methanomicrobia</taxon>
        <taxon>Methanomicrobiales</taxon>
        <taxon>Methanomicrobiaceae</taxon>
        <taxon>Methanoculleus</taxon>
    </lineage>
</organism>
<dbReference type="RefSeq" id="WP_066955512.1">
    <property type="nucleotide sequence ID" value="NZ_FNFT01000011.1"/>
</dbReference>
<gene>
    <name evidence="2" type="ORF">SAMN04488571_11166</name>
</gene>
<dbReference type="OrthoDB" id="112464at2157"/>
<dbReference type="EMBL" id="FNFT01000011">
    <property type="protein sequence ID" value="SDK44482.1"/>
    <property type="molecule type" value="Genomic_DNA"/>
</dbReference>
<dbReference type="GO" id="GO:0016740">
    <property type="term" value="F:transferase activity"/>
    <property type="evidence" value="ECO:0007669"/>
    <property type="project" value="UniProtKB-KW"/>
</dbReference>
<dbReference type="PANTHER" id="PTHR22916">
    <property type="entry name" value="GLYCOSYLTRANSFERASE"/>
    <property type="match status" value="1"/>
</dbReference>
<accession>A0A1G9BYF2</accession>
<evidence type="ECO:0000313" key="3">
    <source>
        <dbReference type="Proteomes" id="UP000326500"/>
    </source>
</evidence>
<name>A0A1G9BYF2_9EURY</name>
<evidence type="ECO:0000259" key="1">
    <source>
        <dbReference type="Pfam" id="PF00535"/>
    </source>
</evidence>
<dbReference type="InterPro" id="IPR001173">
    <property type="entry name" value="Glyco_trans_2-like"/>
</dbReference>
<dbReference type="CDD" id="cd00761">
    <property type="entry name" value="Glyco_tranf_GTA_type"/>
    <property type="match status" value="1"/>
</dbReference>
<proteinExistence type="predicted"/>
<dbReference type="Proteomes" id="UP000326500">
    <property type="component" value="Unassembled WGS sequence"/>
</dbReference>
<evidence type="ECO:0000313" key="2">
    <source>
        <dbReference type="EMBL" id="SDK44482.1"/>
    </source>
</evidence>
<dbReference type="STRING" id="2200.GCA_001571405_00678"/>
<dbReference type="Gene3D" id="3.90.550.10">
    <property type="entry name" value="Spore Coat Polysaccharide Biosynthesis Protein SpsA, Chain A"/>
    <property type="match status" value="1"/>
</dbReference>
<reference evidence="2 3" key="1">
    <citation type="submission" date="2016-10" db="EMBL/GenBank/DDBJ databases">
        <authorList>
            <person name="Varghese N."/>
            <person name="Submissions S."/>
        </authorList>
    </citation>
    <scope>NUCLEOTIDE SEQUENCE [LARGE SCALE GENOMIC DNA]</scope>
    <source>
        <strain evidence="2 3">DSM 2373</strain>
    </source>
</reference>
<dbReference type="Pfam" id="PF00535">
    <property type="entry name" value="Glycos_transf_2"/>
    <property type="match status" value="1"/>
</dbReference>
<dbReference type="InterPro" id="IPR029044">
    <property type="entry name" value="Nucleotide-diphossugar_trans"/>
</dbReference>
<feature type="domain" description="Glycosyltransferase 2-like" evidence="1">
    <location>
        <begin position="10"/>
        <end position="134"/>
    </location>
</feature>